<dbReference type="InParanoid" id="A0A420WFH1"/>
<dbReference type="EMBL" id="RBII01000002">
    <property type="protein sequence ID" value="RKQ69716.1"/>
    <property type="molecule type" value="Genomic_DNA"/>
</dbReference>
<accession>A0A420WFH1</accession>
<comment type="caution">
    <text evidence="1">The sequence shown here is derived from an EMBL/GenBank/DDBJ whole genome shotgun (WGS) entry which is preliminary data.</text>
</comment>
<reference evidence="1 2" key="1">
    <citation type="submission" date="2018-10" db="EMBL/GenBank/DDBJ databases">
        <title>Genomic Encyclopedia of Type Strains, Phase IV (KMG-IV): sequencing the most valuable type-strain genomes for metagenomic binning, comparative biology and taxonomic classification.</title>
        <authorList>
            <person name="Goeker M."/>
        </authorList>
    </citation>
    <scope>NUCLEOTIDE SEQUENCE [LARGE SCALE GENOMIC DNA]</scope>
    <source>
        <strain evidence="1 2">DSM 22008</strain>
    </source>
</reference>
<evidence type="ECO:0000313" key="2">
    <source>
        <dbReference type="Proteomes" id="UP000282211"/>
    </source>
</evidence>
<dbReference type="AlphaFoldDB" id="A0A420WFH1"/>
<dbReference type="Proteomes" id="UP000282211">
    <property type="component" value="Unassembled WGS sequence"/>
</dbReference>
<gene>
    <name evidence="1" type="ORF">DES40_2521</name>
</gene>
<name>A0A420WFH1_9PROT</name>
<protein>
    <submittedName>
        <fullName evidence="1">Uncharacterized protein</fullName>
    </submittedName>
</protein>
<evidence type="ECO:0000313" key="1">
    <source>
        <dbReference type="EMBL" id="RKQ69716.1"/>
    </source>
</evidence>
<sequence length="222" mass="25918">MGQTLTFSVLKARHREIRTSKDYPEALSLRVHRALSWLKPAEIEDDCDIKFILYWIAFNAAYAKTVPEHDASSEKDQMKSFFDRLVKLDASKVIYKSIWSEFSGSVRILLENKYVFAPFWRYQQEVVSKSEWEMWFAASRKLTQKSFMKQDTVSVLSSLFPRIYTLRNQIIHGGATWQSGVNRDQVRDCMRILETLVPVFISLMMEDIHGDWDMPAYPVVSA</sequence>
<proteinExistence type="predicted"/>
<keyword evidence="2" id="KW-1185">Reference proteome</keyword>
<organism evidence="1 2">
    <name type="scientific">Litorimonas taeanensis</name>
    <dbReference type="NCBI Taxonomy" id="568099"/>
    <lineage>
        <taxon>Bacteria</taxon>
        <taxon>Pseudomonadati</taxon>
        <taxon>Pseudomonadota</taxon>
        <taxon>Alphaproteobacteria</taxon>
        <taxon>Maricaulales</taxon>
        <taxon>Robiginitomaculaceae</taxon>
    </lineage>
</organism>